<dbReference type="InterPro" id="IPR000847">
    <property type="entry name" value="LysR_HTH_N"/>
</dbReference>
<dbReference type="GO" id="GO:0043565">
    <property type="term" value="F:sequence-specific DNA binding"/>
    <property type="evidence" value="ECO:0007669"/>
    <property type="project" value="TreeGrafter"/>
</dbReference>
<keyword evidence="4" id="KW-0804">Transcription</keyword>
<dbReference type="PRINTS" id="PR00039">
    <property type="entry name" value="HTHLYSR"/>
</dbReference>
<dbReference type="SUPFAM" id="SSF46785">
    <property type="entry name" value="Winged helix' DNA-binding domain"/>
    <property type="match status" value="1"/>
</dbReference>
<evidence type="ECO:0000256" key="4">
    <source>
        <dbReference type="ARBA" id="ARBA00023163"/>
    </source>
</evidence>
<comment type="similarity">
    <text evidence="1">Belongs to the LysR transcriptional regulatory family.</text>
</comment>
<dbReference type="InterPro" id="IPR036390">
    <property type="entry name" value="WH_DNA-bd_sf"/>
</dbReference>
<reference evidence="6 7" key="1">
    <citation type="submission" date="2016-11" db="EMBL/GenBank/DDBJ databases">
        <title>Complete genome sequence of Sulfitobacter sp. AM1-D1, a toxic bacteria associated with marine dinoflagellate Alexandrium minutum in East China Sea.</title>
        <authorList>
            <person name="Yang Q."/>
            <person name="Zhang X."/>
            <person name="Tian X."/>
        </authorList>
    </citation>
    <scope>NUCLEOTIDE SEQUENCE [LARGE SCALE GENOMIC DNA]</scope>
    <source>
        <strain evidence="6 7">AM1-D1</strain>
    </source>
</reference>
<dbReference type="InterPro" id="IPR005119">
    <property type="entry name" value="LysR_subst-bd"/>
</dbReference>
<organism evidence="6 7">
    <name type="scientific">Sulfitobacter alexandrii</name>
    <dbReference type="NCBI Taxonomy" id="1917485"/>
    <lineage>
        <taxon>Bacteria</taxon>
        <taxon>Pseudomonadati</taxon>
        <taxon>Pseudomonadota</taxon>
        <taxon>Alphaproteobacteria</taxon>
        <taxon>Rhodobacterales</taxon>
        <taxon>Roseobacteraceae</taxon>
        <taxon>Sulfitobacter</taxon>
    </lineage>
</organism>
<evidence type="ECO:0000313" key="7">
    <source>
        <dbReference type="Proteomes" id="UP000181897"/>
    </source>
</evidence>
<dbReference type="Proteomes" id="UP000181897">
    <property type="component" value="Chromosome"/>
</dbReference>
<dbReference type="EMBL" id="CP018076">
    <property type="protein sequence ID" value="APE42234.1"/>
    <property type="molecule type" value="Genomic_DNA"/>
</dbReference>
<dbReference type="PROSITE" id="PS50931">
    <property type="entry name" value="HTH_LYSR"/>
    <property type="match status" value="1"/>
</dbReference>
<protein>
    <recommendedName>
        <fullName evidence="5">HTH lysR-type domain-containing protein</fullName>
    </recommendedName>
</protein>
<proteinExistence type="inferred from homology"/>
<keyword evidence="2" id="KW-0805">Transcription regulation</keyword>
<dbReference type="OrthoDB" id="9813056at2"/>
<dbReference type="SUPFAM" id="SSF53850">
    <property type="entry name" value="Periplasmic binding protein-like II"/>
    <property type="match status" value="1"/>
</dbReference>
<dbReference type="KEGG" id="suam:BOO69_01505"/>
<dbReference type="AlphaFoldDB" id="A0A1J0WD41"/>
<evidence type="ECO:0000313" key="6">
    <source>
        <dbReference type="EMBL" id="APE42234.1"/>
    </source>
</evidence>
<dbReference type="FunFam" id="1.10.10.10:FF:000038">
    <property type="entry name" value="Glycine cleavage system transcriptional activator"/>
    <property type="match status" value="1"/>
</dbReference>
<evidence type="ECO:0000256" key="1">
    <source>
        <dbReference type="ARBA" id="ARBA00009437"/>
    </source>
</evidence>
<dbReference type="GO" id="GO:0006351">
    <property type="term" value="P:DNA-templated transcription"/>
    <property type="evidence" value="ECO:0007669"/>
    <property type="project" value="TreeGrafter"/>
</dbReference>
<dbReference type="Pfam" id="PF00126">
    <property type="entry name" value="HTH_1"/>
    <property type="match status" value="1"/>
</dbReference>
<dbReference type="Pfam" id="PF03466">
    <property type="entry name" value="LysR_substrate"/>
    <property type="match status" value="1"/>
</dbReference>
<evidence type="ECO:0000256" key="2">
    <source>
        <dbReference type="ARBA" id="ARBA00023015"/>
    </source>
</evidence>
<evidence type="ECO:0000256" key="3">
    <source>
        <dbReference type="ARBA" id="ARBA00023125"/>
    </source>
</evidence>
<gene>
    <name evidence="6" type="ORF">BOO69_01505</name>
</gene>
<dbReference type="STRING" id="1917485.BOO69_01505"/>
<dbReference type="RefSeq" id="WP_071969669.1">
    <property type="nucleotide sequence ID" value="NZ_CP018076.1"/>
</dbReference>
<name>A0A1J0WD41_9RHOB</name>
<dbReference type="PANTHER" id="PTHR30537:SF74">
    <property type="entry name" value="HTH-TYPE TRANSCRIPTIONAL REGULATOR TRPI"/>
    <property type="match status" value="1"/>
</dbReference>
<sequence length="303" mass="32891">MSRILPPLNALRAFEAAGRHQSFSRAAEELRVSHSSVSRHVRGLEDRLGVQLFRELSRGLTLKEDGRAYLAQVSPALDAIAEATEGLTGVVAGRVSVNSEPLFAAKFLIPRLPLFQDRHPDVELQLEASTALADVARYEADLAIRFVPPGAFYLGAERISDAPLHPYAAASLVPSGMLDPQAMLALPLLKDRAGDTWGRWFSLAGGVPPDAVPGASWRRSTLLEVEAALAGHGVLLVSDEVVAQEVASGRLRRVSDIGFREGDYQILGGEGVFRRKAVRAFRDWLMEQTAPWRSGGDQDQPKG</sequence>
<dbReference type="InterPro" id="IPR036388">
    <property type="entry name" value="WH-like_DNA-bd_sf"/>
</dbReference>
<keyword evidence="3" id="KW-0238">DNA-binding</keyword>
<keyword evidence="7" id="KW-1185">Reference proteome</keyword>
<feature type="domain" description="HTH lysR-type" evidence="5">
    <location>
        <begin position="6"/>
        <end position="63"/>
    </location>
</feature>
<evidence type="ECO:0000259" key="5">
    <source>
        <dbReference type="PROSITE" id="PS50931"/>
    </source>
</evidence>
<dbReference type="Gene3D" id="1.10.10.10">
    <property type="entry name" value="Winged helix-like DNA-binding domain superfamily/Winged helix DNA-binding domain"/>
    <property type="match status" value="1"/>
</dbReference>
<dbReference type="PANTHER" id="PTHR30537">
    <property type="entry name" value="HTH-TYPE TRANSCRIPTIONAL REGULATOR"/>
    <property type="match status" value="1"/>
</dbReference>
<accession>A0A1J0WD41</accession>
<dbReference type="GO" id="GO:0003700">
    <property type="term" value="F:DNA-binding transcription factor activity"/>
    <property type="evidence" value="ECO:0007669"/>
    <property type="project" value="InterPro"/>
</dbReference>
<dbReference type="InterPro" id="IPR058163">
    <property type="entry name" value="LysR-type_TF_proteobact-type"/>
</dbReference>
<dbReference type="Gene3D" id="3.40.190.10">
    <property type="entry name" value="Periplasmic binding protein-like II"/>
    <property type="match status" value="2"/>
</dbReference>